<accession>A0ABS2J436</accession>
<sequence length="194" mass="21052">MTHNDEVARWTHMWAAAAVHLSQQLESIWDDEMIATSIGTRDALSLVLVDAIRNVQRGAEKVCGKGSAAVSAFVASQPTLKDLRDRFEHFDAYVVGDGHGQRGNGQPPLILDVPSGIEVSASQSGGDGGHIIVVKVSERTGPREYLFSSRAATDAARVLARETVRAAGLLDWRHEEKCKTCPESLPQPRIATQK</sequence>
<proteinExistence type="predicted"/>
<name>A0ABS2J436_9ACTN</name>
<reference evidence="1 2" key="1">
    <citation type="submission" date="2021-02" db="EMBL/GenBank/DDBJ databases">
        <authorList>
            <person name="Lee D.-H."/>
        </authorList>
    </citation>
    <scope>NUCLEOTIDE SEQUENCE [LARGE SCALE GENOMIC DNA]</scope>
    <source>
        <strain evidence="1 2">MMS20-R2-29</strain>
    </source>
</reference>
<gene>
    <name evidence="1" type="ORF">JQN84_02020</name>
</gene>
<dbReference type="RefSeq" id="WP_204956677.1">
    <property type="nucleotide sequence ID" value="NZ_JAFEUO010000001.1"/>
</dbReference>
<protein>
    <submittedName>
        <fullName evidence="1">Uncharacterized protein</fullName>
    </submittedName>
</protein>
<evidence type="ECO:0000313" key="2">
    <source>
        <dbReference type="Proteomes" id="UP000809587"/>
    </source>
</evidence>
<evidence type="ECO:0000313" key="1">
    <source>
        <dbReference type="EMBL" id="MBM7081323.1"/>
    </source>
</evidence>
<organism evidence="1 2">
    <name type="scientific">Micromonospora humidisoli</name>
    <dbReference type="NCBI Taxonomy" id="2807622"/>
    <lineage>
        <taxon>Bacteria</taxon>
        <taxon>Bacillati</taxon>
        <taxon>Actinomycetota</taxon>
        <taxon>Actinomycetes</taxon>
        <taxon>Micromonosporales</taxon>
        <taxon>Micromonosporaceae</taxon>
        <taxon>Micromonospora</taxon>
    </lineage>
</organism>
<keyword evidence="2" id="KW-1185">Reference proteome</keyword>
<comment type="caution">
    <text evidence="1">The sequence shown here is derived from an EMBL/GenBank/DDBJ whole genome shotgun (WGS) entry which is preliminary data.</text>
</comment>
<dbReference type="Proteomes" id="UP000809587">
    <property type="component" value="Unassembled WGS sequence"/>
</dbReference>
<dbReference type="EMBL" id="JAFEUO010000001">
    <property type="protein sequence ID" value="MBM7081323.1"/>
    <property type="molecule type" value="Genomic_DNA"/>
</dbReference>